<reference evidence="20" key="1">
    <citation type="submission" date="2023-01" db="EMBL/GenBank/DDBJ databases">
        <title>Draft genome sequence of Nocardiopsis sp. LSu2-4 isolated from halophytes.</title>
        <authorList>
            <person name="Duangmal K."/>
            <person name="Chantavorakit T."/>
        </authorList>
    </citation>
    <scope>NUCLEOTIDE SEQUENCE</scope>
    <source>
        <strain evidence="20">LSu2-4</strain>
    </source>
</reference>
<organism evidence="20 21">
    <name type="scientific">Nocardiopsis suaedae</name>
    <dbReference type="NCBI Taxonomy" id="3018444"/>
    <lineage>
        <taxon>Bacteria</taxon>
        <taxon>Bacillati</taxon>
        <taxon>Actinomycetota</taxon>
        <taxon>Actinomycetes</taxon>
        <taxon>Streptosporangiales</taxon>
        <taxon>Nocardiopsidaceae</taxon>
        <taxon>Nocardiopsis</taxon>
    </lineage>
</organism>
<dbReference type="RefSeq" id="WP_270679236.1">
    <property type="nucleotide sequence ID" value="NZ_JAQFWP010000037.1"/>
</dbReference>
<dbReference type="InterPro" id="IPR036927">
    <property type="entry name" value="Cyt_c_oxase-like_su1_sf"/>
</dbReference>
<evidence type="ECO:0000256" key="5">
    <source>
        <dbReference type="ARBA" id="ARBA00022617"/>
    </source>
</evidence>
<dbReference type="PANTHER" id="PTHR10422:SF18">
    <property type="entry name" value="CYTOCHROME C OXIDASE SUBUNIT 1"/>
    <property type="match status" value="1"/>
</dbReference>
<comment type="subcellular location">
    <subcellularLocation>
        <location evidence="18">Cell membrane</location>
        <topology evidence="18">Multi-pass membrane protein</topology>
    </subcellularLocation>
    <subcellularLocation>
        <location evidence="1">Membrane</location>
        <topology evidence="1">Multi-pass membrane protein</topology>
    </subcellularLocation>
</comment>
<dbReference type="PANTHER" id="PTHR10422">
    <property type="entry name" value="CYTOCHROME C OXIDASE SUBUNIT 1"/>
    <property type="match status" value="1"/>
</dbReference>
<feature type="transmembrane region" description="Helical" evidence="18">
    <location>
        <begin position="203"/>
        <end position="229"/>
    </location>
</feature>
<evidence type="ECO:0000256" key="9">
    <source>
        <dbReference type="ARBA" id="ARBA00022967"/>
    </source>
</evidence>
<feature type="transmembrane region" description="Helical" evidence="18">
    <location>
        <begin position="292"/>
        <end position="311"/>
    </location>
</feature>
<dbReference type="InterPro" id="IPR023615">
    <property type="entry name" value="Cyt_c_Oxase_su1_BS"/>
</dbReference>
<feature type="transmembrane region" description="Helical" evidence="18">
    <location>
        <begin position="349"/>
        <end position="373"/>
    </location>
</feature>
<feature type="domain" description="Cytochrome oxidase subunit I profile" evidence="19">
    <location>
        <begin position="26"/>
        <end position="532"/>
    </location>
</feature>
<keyword evidence="11 18" id="KW-1133">Transmembrane helix</keyword>
<keyword evidence="13 18" id="KW-0186">Copper</keyword>
<proteinExistence type="inferred from homology"/>
<evidence type="ECO:0000256" key="2">
    <source>
        <dbReference type="ARBA" id="ARBA00004673"/>
    </source>
</evidence>
<keyword evidence="8 18" id="KW-0479">Metal-binding</keyword>
<evidence type="ECO:0000256" key="14">
    <source>
        <dbReference type="ARBA" id="ARBA00023136"/>
    </source>
</evidence>
<accession>A0ABT4TQF6</accession>
<dbReference type="NCBIfam" id="TIGR02891">
    <property type="entry name" value="CtaD_CoxA"/>
    <property type="match status" value="1"/>
</dbReference>
<feature type="transmembrane region" description="Helical" evidence="18">
    <location>
        <begin position="77"/>
        <end position="101"/>
    </location>
</feature>
<feature type="transmembrane region" description="Helical" evidence="18">
    <location>
        <begin position="425"/>
        <end position="448"/>
    </location>
</feature>
<feature type="transmembrane region" description="Helical" evidence="18">
    <location>
        <begin position="122"/>
        <end position="146"/>
    </location>
</feature>
<keyword evidence="10 17" id="KW-0249">Electron transport</keyword>
<dbReference type="Gene3D" id="1.20.210.10">
    <property type="entry name" value="Cytochrome c oxidase-like, subunit I domain"/>
    <property type="match status" value="1"/>
</dbReference>
<dbReference type="EC" id="7.1.1.9" evidence="18"/>
<dbReference type="EMBL" id="JAQFWP010000037">
    <property type="protein sequence ID" value="MDA2806600.1"/>
    <property type="molecule type" value="Genomic_DNA"/>
</dbReference>
<comment type="catalytic activity">
    <reaction evidence="16 18">
        <text>4 Fe(II)-[cytochrome c] + O2 + 8 H(+)(in) = 4 Fe(III)-[cytochrome c] + 2 H2O + 4 H(+)(out)</text>
        <dbReference type="Rhea" id="RHEA:11436"/>
        <dbReference type="Rhea" id="RHEA-COMP:10350"/>
        <dbReference type="Rhea" id="RHEA-COMP:14399"/>
        <dbReference type="ChEBI" id="CHEBI:15377"/>
        <dbReference type="ChEBI" id="CHEBI:15378"/>
        <dbReference type="ChEBI" id="CHEBI:15379"/>
        <dbReference type="ChEBI" id="CHEBI:29033"/>
        <dbReference type="ChEBI" id="CHEBI:29034"/>
        <dbReference type="EC" id="7.1.1.9"/>
    </reaction>
</comment>
<dbReference type="Pfam" id="PF00115">
    <property type="entry name" value="COX1"/>
    <property type="match status" value="1"/>
</dbReference>
<dbReference type="InterPro" id="IPR023616">
    <property type="entry name" value="Cyt_c_oxase-like_su1_dom"/>
</dbReference>
<keyword evidence="14 18" id="KW-0472">Membrane</keyword>
<gene>
    <name evidence="20" type="primary">ctaD</name>
    <name evidence="20" type="ORF">O4U47_18975</name>
</gene>
<feature type="transmembrane region" description="Helical" evidence="18">
    <location>
        <begin position="468"/>
        <end position="491"/>
    </location>
</feature>
<evidence type="ECO:0000256" key="1">
    <source>
        <dbReference type="ARBA" id="ARBA00004141"/>
    </source>
</evidence>
<evidence type="ECO:0000256" key="17">
    <source>
        <dbReference type="RuleBase" id="RU000370"/>
    </source>
</evidence>
<comment type="caution">
    <text evidence="20">The sequence shown here is derived from an EMBL/GenBank/DDBJ whole genome shotgun (WGS) entry which is preliminary data.</text>
</comment>
<dbReference type="Proteomes" id="UP001165685">
    <property type="component" value="Unassembled WGS sequence"/>
</dbReference>
<keyword evidence="18" id="KW-1003">Cell membrane</keyword>
<sequence length="559" mass="61500">MATATSTAGTANRPAPTRKGSIIVSWMTSTDHKVIGYMYLITSFGFFIFGGILALLMRAELFFPGLQVMSSEQFNQLFTMHGTIMLLLFATPLFVGFTNIIMPLQIGAPDVAFPRMNLFGYYLFLFGGLITVGGFLTPGGAASFGWFAYTPLSDAIRSPGLGGDLWILGLVVSGLGTILSAVNFITTGLCMRAPGMTMFRMPIFTWNGMLTSVLVLIAFPVLTAALIALGTDRMIGTQVFNPEHGGAILWQHLFWFFGHPEVYIIALPFFGIATEILPVFSRKPIFGYKSLVGATIAIAGLSVTVWAHHMFPTGAVLLPFFSFMTFLIAVPTGVKFFNWVGTMWRGQLVMASPMLFTIGFMVTFLFGGLTGVLLASPPIDFHVTDSYFVVAHFHYVVFGTVVFAMFAGFYFWWPKFTGKMLNEKLAVAHFWLLFFGFHATFLVQHWLGAAGFPRRYADYLPSDGFTELNQISSIGAFVLGASTLIFFWNVWITHKNGTKVEVDDPWGYGCSLEWATSCPPPRHNFTSLPRIRSERPAFDLNHPHAAAPGAVPAAATSEK</sequence>
<evidence type="ECO:0000256" key="4">
    <source>
        <dbReference type="ARBA" id="ARBA00022448"/>
    </source>
</evidence>
<evidence type="ECO:0000259" key="19">
    <source>
        <dbReference type="PROSITE" id="PS50855"/>
    </source>
</evidence>
<dbReference type="InterPro" id="IPR000883">
    <property type="entry name" value="Cyt_C_Oxase_1"/>
</dbReference>
<keyword evidence="6 17" id="KW-0679">Respiratory chain</keyword>
<feature type="transmembrane region" description="Helical" evidence="18">
    <location>
        <begin position="262"/>
        <end position="280"/>
    </location>
</feature>
<evidence type="ECO:0000256" key="7">
    <source>
        <dbReference type="ARBA" id="ARBA00022692"/>
    </source>
</evidence>
<evidence type="ECO:0000256" key="15">
    <source>
        <dbReference type="ARBA" id="ARBA00025218"/>
    </source>
</evidence>
<dbReference type="InterPro" id="IPR014241">
    <property type="entry name" value="Cyt_c_oxidase_su1_bac"/>
</dbReference>
<keyword evidence="12 18" id="KW-0408">Iron</keyword>
<evidence type="ECO:0000313" key="21">
    <source>
        <dbReference type="Proteomes" id="UP001165685"/>
    </source>
</evidence>
<keyword evidence="4 17" id="KW-0813">Transport</keyword>
<keyword evidence="9" id="KW-1278">Translocase</keyword>
<comment type="function">
    <text evidence="15 18">Cytochrome c oxidase is the component of the respiratory chain that catalyzes the reduction of oxygen to water. Subunits 1-3 form the functional core of the enzyme complex. CO I is the catalytic subunit of the enzyme. Electrons originating in cytochrome c are transferred via the copper A center of subunit 2 and heme A of subunit 1 to the bimetallic center formed by heme A3 and copper B.</text>
</comment>
<dbReference type="CDD" id="cd01662">
    <property type="entry name" value="Ubiquinol_Oxidase_I"/>
    <property type="match status" value="1"/>
</dbReference>
<keyword evidence="21" id="KW-1185">Reference proteome</keyword>
<evidence type="ECO:0000256" key="10">
    <source>
        <dbReference type="ARBA" id="ARBA00022982"/>
    </source>
</evidence>
<evidence type="ECO:0000256" key="13">
    <source>
        <dbReference type="ARBA" id="ARBA00023008"/>
    </source>
</evidence>
<evidence type="ECO:0000256" key="3">
    <source>
        <dbReference type="ARBA" id="ARBA00009578"/>
    </source>
</evidence>
<evidence type="ECO:0000313" key="20">
    <source>
        <dbReference type="EMBL" id="MDA2806600.1"/>
    </source>
</evidence>
<feature type="transmembrane region" description="Helical" evidence="18">
    <location>
        <begin position="393"/>
        <end position="413"/>
    </location>
</feature>
<keyword evidence="5 17" id="KW-0349">Heme</keyword>
<evidence type="ECO:0000256" key="16">
    <source>
        <dbReference type="ARBA" id="ARBA00047816"/>
    </source>
</evidence>
<evidence type="ECO:0000256" key="18">
    <source>
        <dbReference type="RuleBase" id="RU363061"/>
    </source>
</evidence>
<dbReference type="PROSITE" id="PS50855">
    <property type="entry name" value="COX1"/>
    <property type="match status" value="1"/>
</dbReference>
<dbReference type="PROSITE" id="PS00077">
    <property type="entry name" value="COX1_CUB"/>
    <property type="match status" value="1"/>
</dbReference>
<feature type="transmembrane region" description="Helical" evidence="18">
    <location>
        <begin position="317"/>
        <end position="337"/>
    </location>
</feature>
<dbReference type="SUPFAM" id="SSF81442">
    <property type="entry name" value="Cytochrome c oxidase subunit I-like"/>
    <property type="match status" value="1"/>
</dbReference>
<evidence type="ECO:0000256" key="12">
    <source>
        <dbReference type="ARBA" id="ARBA00023004"/>
    </source>
</evidence>
<comment type="similarity">
    <text evidence="3 17">Belongs to the heme-copper respiratory oxidase family.</text>
</comment>
<name>A0ABT4TQF6_9ACTN</name>
<feature type="transmembrane region" description="Helical" evidence="18">
    <location>
        <begin position="37"/>
        <end position="57"/>
    </location>
</feature>
<protein>
    <recommendedName>
        <fullName evidence="18">Cytochrome c oxidase subunit 1</fullName>
        <ecNumber evidence="18">7.1.1.9</ecNumber>
    </recommendedName>
</protein>
<dbReference type="PRINTS" id="PR01165">
    <property type="entry name" value="CYCOXIDASEI"/>
</dbReference>
<evidence type="ECO:0000256" key="6">
    <source>
        <dbReference type="ARBA" id="ARBA00022660"/>
    </source>
</evidence>
<keyword evidence="7 17" id="KW-0812">Transmembrane</keyword>
<comment type="pathway">
    <text evidence="2 18">Energy metabolism; oxidative phosphorylation.</text>
</comment>
<feature type="transmembrane region" description="Helical" evidence="18">
    <location>
        <begin position="166"/>
        <end position="191"/>
    </location>
</feature>
<evidence type="ECO:0000256" key="11">
    <source>
        <dbReference type="ARBA" id="ARBA00022989"/>
    </source>
</evidence>
<evidence type="ECO:0000256" key="8">
    <source>
        <dbReference type="ARBA" id="ARBA00022723"/>
    </source>
</evidence>